<protein>
    <submittedName>
        <fullName evidence="1">Unnamed protein product</fullName>
    </submittedName>
</protein>
<evidence type="ECO:0000313" key="1">
    <source>
        <dbReference type="EMBL" id="GME70409.1"/>
    </source>
</evidence>
<proteinExistence type="predicted"/>
<dbReference type="Proteomes" id="UP001165064">
    <property type="component" value="Unassembled WGS sequence"/>
</dbReference>
<comment type="caution">
    <text evidence="1">The sequence shown here is derived from an EMBL/GenBank/DDBJ whole genome shotgun (WGS) entry which is preliminary data.</text>
</comment>
<name>A0ACB5SRM7_AMBMO</name>
<accession>A0ACB5SRM7</accession>
<gene>
    <name evidence="1" type="ORF">Amon02_000018500</name>
</gene>
<evidence type="ECO:0000313" key="2">
    <source>
        <dbReference type="Proteomes" id="UP001165064"/>
    </source>
</evidence>
<sequence length="269" mass="30562">MEVWNDSYEPESCLLKVIVDPVVFESTMDVHHELAITTSKEDTNSFDSPPDEITEYEATTKLCRSKRIRNGGTRNLYIMNPPLFPSQRHQFPKNGPSPYEVFHRTPKKVYASKLIPFGSRVFIRNPNEKQKVGKTFSASIFLGYDRTLKIIKHWKVKTRRVGRTADFRVDILIVFPLVKSDDTNLLDINFDDSGNISSSISYGRNFGFGRVSSGSAPDGSKDPDIQDVEMSSPLHRMLADNNTNRMSIENTKNSILKMKKEKTTSSPFS</sequence>
<organism evidence="1 2">
    <name type="scientific">Ambrosiozyma monospora</name>
    <name type="common">Yeast</name>
    <name type="synonym">Endomycopsis monosporus</name>
    <dbReference type="NCBI Taxonomy" id="43982"/>
    <lineage>
        <taxon>Eukaryota</taxon>
        <taxon>Fungi</taxon>
        <taxon>Dikarya</taxon>
        <taxon>Ascomycota</taxon>
        <taxon>Saccharomycotina</taxon>
        <taxon>Pichiomycetes</taxon>
        <taxon>Pichiales</taxon>
        <taxon>Pichiaceae</taxon>
        <taxon>Ambrosiozyma</taxon>
    </lineage>
</organism>
<dbReference type="EMBL" id="BSXS01000032">
    <property type="protein sequence ID" value="GME70409.1"/>
    <property type="molecule type" value="Genomic_DNA"/>
</dbReference>
<keyword evidence="2" id="KW-1185">Reference proteome</keyword>
<reference evidence="1" key="1">
    <citation type="submission" date="2023-04" db="EMBL/GenBank/DDBJ databases">
        <title>Ambrosiozyma monospora NBRC 10751.</title>
        <authorList>
            <person name="Ichikawa N."/>
            <person name="Sato H."/>
            <person name="Tonouchi N."/>
        </authorList>
    </citation>
    <scope>NUCLEOTIDE SEQUENCE</scope>
    <source>
        <strain evidence="1">NBRC 10751</strain>
    </source>
</reference>